<feature type="domain" description="SMP-30/Gluconolactonase/LRE-like region" evidence="1">
    <location>
        <begin position="106"/>
        <end position="316"/>
    </location>
</feature>
<evidence type="ECO:0000313" key="2">
    <source>
        <dbReference type="EMBL" id="PLB48519.1"/>
    </source>
</evidence>
<dbReference type="VEuPathDB" id="FungiDB:P170DRAFT_359625"/>
<protein>
    <submittedName>
        <fullName evidence="2">Calcium-dependent phosphotriesterase</fullName>
    </submittedName>
</protein>
<keyword evidence="3" id="KW-1185">Reference proteome</keyword>
<name>A0A2I2G6L9_9EURO</name>
<reference evidence="2 3" key="1">
    <citation type="submission" date="2016-12" db="EMBL/GenBank/DDBJ databases">
        <title>The genomes of Aspergillus section Nigri reveals drivers in fungal speciation.</title>
        <authorList>
            <consortium name="DOE Joint Genome Institute"/>
            <person name="Vesth T.C."/>
            <person name="Nybo J."/>
            <person name="Theobald S."/>
            <person name="Brandl J."/>
            <person name="Frisvad J.C."/>
            <person name="Nielsen K.F."/>
            <person name="Lyhne E.K."/>
            <person name="Kogle M.E."/>
            <person name="Kuo A."/>
            <person name="Riley R."/>
            <person name="Clum A."/>
            <person name="Nolan M."/>
            <person name="Lipzen A."/>
            <person name="Salamov A."/>
            <person name="Henrissat B."/>
            <person name="Wiebenga A."/>
            <person name="De Vries R.P."/>
            <person name="Grigoriev I.V."/>
            <person name="Mortensen U.H."/>
            <person name="Andersen M.R."/>
            <person name="Baker S.E."/>
        </authorList>
    </citation>
    <scope>NUCLEOTIDE SEQUENCE [LARGE SCALE GENOMIC DNA]</scope>
    <source>
        <strain evidence="2 3">IBT 23096</strain>
    </source>
</reference>
<comment type="caution">
    <text evidence="2">The sequence shown here is derived from an EMBL/GenBank/DDBJ whole genome shotgun (WGS) entry which is preliminary data.</text>
</comment>
<dbReference type="InterPro" id="IPR052988">
    <property type="entry name" value="Oryzine_lactonohydrolase"/>
</dbReference>
<dbReference type="STRING" id="1392250.A0A2I2G6L9"/>
<dbReference type="PANTHER" id="PTHR47064:SF2">
    <property type="entry name" value="SMP-30_GLUCONOLACTONASE_LRE-LIKE REGION DOMAIN-CONTAINING PROTEIN-RELATED"/>
    <property type="match status" value="1"/>
</dbReference>
<evidence type="ECO:0000313" key="3">
    <source>
        <dbReference type="Proteomes" id="UP000234275"/>
    </source>
</evidence>
<dbReference type="Proteomes" id="UP000234275">
    <property type="component" value="Unassembled WGS sequence"/>
</dbReference>
<dbReference type="EMBL" id="MSFO01000005">
    <property type="protein sequence ID" value="PLB48519.1"/>
    <property type="molecule type" value="Genomic_DNA"/>
</dbReference>
<dbReference type="InterPro" id="IPR013658">
    <property type="entry name" value="SGL"/>
</dbReference>
<dbReference type="GeneID" id="36552067"/>
<dbReference type="PANTHER" id="PTHR47064">
    <property type="entry name" value="PUTATIVE (AFU_ORTHOLOGUE AFUA_1G08990)-RELATED"/>
    <property type="match status" value="1"/>
</dbReference>
<sequence length="338" mass="35877">MTSVAGNVSQHLPAAFEVHDPGFLNITGQSPTLDVLLHNDAFPFAHEASVYIPSTDELFLTSNIYTDPATHHSTISISKVALSSHPVSSQIINSSIPLPNGAVNHNDGILFCAQGTLNQSGGLFQMSLDPPYRATRLVGDFYGREFNSLNDVVVADDGAFWFTDPSYGFVQGIRPAPQLPGQVYRFDPATRGLRVVADGFEKPNGIAFSPDQKTIYITDTGSTIGDGSTDPTKPSTIYAYDVATLHGEPALVNRRVFAMADTGVPDGIKTDTAGNVYAGCGDGINVWSAGGVLLGKIRVKDGAANFSFGRDGRLFILNENTLWAAQLGKGVKGALLGV</sequence>
<dbReference type="SUPFAM" id="SSF63829">
    <property type="entry name" value="Calcium-dependent phosphotriesterase"/>
    <property type="match status" value="1"/>
</dbReference>
<accession>A0A2I2G6L9</accession>
<dbReference type="AlphaFoldDB" id="A0A2I2G6L9"/>
<dbReference type="RefSeq" id="XP_024703821.1">
    <property type="nucleotide sequence ID" value="XM_024844367.1"/>
</dbReference>
<dbReference type="InterPro" id="IPR011042">
    <property type="entry name" value="6-blade_b-propeller_TolB-like"/>
</dbReference>
<evidence type="ECO:0000259" key="1">
    <source>
        <dbReference type="Pfam" id="PF08450"/>
    </source>
</evidence>
<gene>
    <name evidence="2" type="ORF">P170DRAFT_359625</name>
</gene>
<dbReference type="Gene3D" id="2.120.10.30">
    <property type="entry name" value="TolB, C-terminal domain"/>
    <property type="match status" value="1"/>
</dbReference>
<dbReference type="Pfam" id="PF08450">
    <property type="entry name" value="SGL"/>
    <property type="match status" value="1"/>
</dbReference>
<dbReference type="OrthoDB" id="423498at2759"/>
<proteinExistence type="predicted"/>
<organism evidence="2 3">
    <name type="scientific">Aspergillus steynii IBT 23096</name>
    <dbReference type="NCBI Taxonomy" id="1392250"/>
    <lineage>
        <taxon>Eukaryota</taxon>
        <taxon>Fungi</taxon>
        <taxon>Dikarya</taxon>
        <taxon>Ascomycota</taxon>
        <taxon>Pezizomycotina</taxon>
        <taxon>Eurotiomycetes</taxon>
        <taxon>Eurotiomycetidae</taxon>
        <taxon>Eurotiales</taxon>
        <taxon>Aspergillaceae</taxon>
        <taxon>Aspergillus</taxon>
        <taxon>Aspergillus subgen. Circumdati</taxon>
    </lineage>
</organism>